<dbReference type="EMBL" id="UYRV01110999">
    <property type="protein sequence ID" value="VDN26422.1"/>
    <property type="molecule type" value="Genomic_DNA"/>
</dbReference>
<proteinExistence type="predicted"/>
<evidence type="ECO:0000313" key="3">
    <source>
        <dbReference type="Proteomes" id="UP000271889"/>
    </source>
</evidence>
<reference evidence="2 3" key="1">
    <citation type="submission" date="2018-11" db="EMBL/GenBank/DDBJ databases">
        <authorList>
            <consortium name="Pathogen Informatics"/>
        </authorList>
    </citation>
    <scope>NUCLEOTIDE SEQUENCE [LARGE SCALE GENOMIC DNA]</scope>
</reference>
<feature type="region of interest" description="Disordered" evidence="1">
    <location>
        <begin position="1"/>
        <end position="105"/>
    </location>
</feature>
<keyword evidence="3" id="KW-1185">Reference proteome</keyword>
<protein>
    <submittedName>
        <fullName evidence="2">Uncharacterized protein</fullName>
    </submittedName>
</protein>
<gene>
    <name evidence="2" type="ORF">CGOC_LOCUS10383</name>
</gene>
<organism evidence="2 3">
    <name type="scientific">Cylicostephanus goldi</name>
    <name type="common">Nematode worm</name>
    <dbReference type="NCBI Taxonomy" id="71465"/>
    <lineage>
        <taxon>Eukaryota</taxon>
        <taxon>Metazoa</taxon>
        <taxon>Ecdysozoa</taxon>
        <taxon>Nematoda</taxon>
        <taxon>Chromadorea</taxon>
        <taxon>Rhabditida</taxon>
        <taxon>Rhabditina</taxon>
        <taxon>Rhabditomorpha</taxon>
        <taxon>Strongyloidea</taxon>
        <taxon>Strongylidae</taxon>
        <taxon>Cylicostephanus</taxon>
    </lineage>
</organism>
<sequence>MKNGNEAIRQKTQQKDPDVRKGTALGEQQSLKLARKERTDVRRPDKKQSSSEEKQRNIPATPTIPQKREERKEVVQVVRESIHEKEVSPKMKKENTGTLRNASNR</sequence>
<name>A0A3P7Q361_CYLGO</name>
<dbReference type="Proteomes" id="UP000271889">
    <property type="component" value="Unassembled WGS sequence"/>
</dbReference>
<feature type="compositionally biased region" description="Basic and acidic residues" evidence="1">
    <location>
        <begin position="34"/>
        <end position="56"/>
    </location>
</feature>
<accession>A0A3P7Q361</accession>
<feature type="compositionally biased region" description="Polar residues" evidence="1">
    <location>
        <begin position="96"/>
        <end position="105"/>
    </location>
</feature>
<feature type="compositionally biased region" description="Basic and acidic residues" evidence="1">
    <location>
        <begin position="66"/>
        <end position="95"/>
    </location>
</feature>
<dbReference type="AlphaFoldDB" id="A0A3P7Q361"/>
<evidence type="ECO:0000256" key="1">
    <source>
        <dbReference type="SAM" id="MobiDB-lite"/>
    </source>
</evidence>
<evidence type="ECO:0000313" key="2">
    <source>
        <dbReference type="EMBL" id="VDN26422.1"/>
    </source>
</evidence>